<evidence type="ECO:0000256" key="12">
    <source>
        <dbReference type="ARBA" id="ARBA00047334"/>
    </source>
</evidence>
<gene>
    <name evidence="16" type="primary">Mo00807</name>
    <name evidence="16" type="ORF">E5Q_00807</name>
</gene>
<dbReference type="SUPFAM" id="SSF53613">
    <property type="entry name" value="Ribokinase-like"/>
    <property type="match status" value="1"/>
</dbReference>
<sequence>MALPRSPLYLVTQREALPPGVSLEQCVQEALQGGVEIVQLREKHADSREFLEIARGLQTICDAAEVPLVINDRVDIALACGCRAVHLGQSDLSVKDVCALMPTAKSIGVSAHDVSEATVACATDDVSLIGIGPIYATTSKSDAKEALGPRKLARIIDALRAYERTLSSANGRVSIVAIGGINASNAARVLHMTCNFDTGETEAGLAVISAIVSSPRPREAAQSLSDILADYRSEGRSHKPSREDLLANVVRLHDSSRESGGLLHHITNTVVQNQCANVALALRASPIMSMSPEEAGDLSAILGCLVINLGTLTDDSLRVMKEAGRHANSNKKPIVFDPVGVGASAFRQSKTDQLLDHVQMSIIKGNAGELAALSGDKSVRARGVDSAGGFADPVKAVRDLARQERCVVVLTGQIDYISDGMTVIKLSNGVPHLGNITGSGCATGTCIAAYASAAHSMSTTMRATVPQASIWGGGDMLSAAVGGILAMTVAAEIAMEKQPGGPSTFTGHLIDALYNLTAQNLVERARVEVV</sequence>
<keyword evidence="17" id="KW-1185">Reference proteome</keyword>
<comment type="catalytic activity">
    <reaction evidence="13">
        <text>2-(2-carboxy-4-methylthiazol-5-yl)ethyl phosphate + 4-amino-2-methyl-5-(diphosphooxymethyl)pyrimidine + 2 H(+) = thiamine phosphate + CO2 + diphosphate</text>
        <dbReference type="Rhea" id="RHEA:47848"/>
        <dbReference type="ChEBI" id="CHEBI:15378"/>
        <dbReference type="ChEBI" id="CHEBI:16526"/>
        <dbReference type="ChEBI" id="CHEBI:33019"/>
        <dbReference type="ChEBI" id="CHEBI:37575"/>
        <dbReference type="ChEBI" id="CHEBI:57841"/>
        <dbReference type="ChEBI" id="CHEBI:62890"/>
        <dbReference type="EC" id="2.5.1.3"/>
    </reaction>
</comment>
<comment type="pathway">
    <text evidence="3">Cofactor biosynthesis; thiamine diphosphate biosynthesis; 4-methyl-5-(2-phosphoethyl)-thiazole from 5-(2-hydroxyethyl)-4-methylthiazole: step 1/1.</text>
</comment>
<keyword evidence="8" id="KW-0418">Kinase</keyword>
<dbReference type="STRING" id="764103.G7DU99"/>
<dbReference type="InterPro" id="IPR029056">
    <property type="entry name" value="Ribokinase-like"/>
</dbReference>
<dbReference type="InterPro" id="IPR034291">
    <property type="entry name" value="TMP_synthase"/>
</dbReference>
<dbReference type="InterPro" id="IPR013785">
    <property type="entry name" value="Aldolase_TIM"/>
</dbReference>
<comment type="catalytic activity">
    <reaction evidence="12">
        <text>4-methyl-5-(2-phosphooxyethyl)-thiazole + 4-amino-2-methyl-5-(diphosphooxymethyl)pyrimidine + H(+) = thiamine phosphate + diphosphate</text>
        <dbReference type="Rhea" id="RHEA:22328"/>
        <dbReference type="ChEBI" id="CHEBI:15378"/>
        <dbReference type="ChEBI" id="CHEBI:33019"/>
        <dbReference type="ChEBI" id="CHEBI:37575"/>
        <dbReference type="ChEBI" id="CHEBI:57841"/>
        <dbReference type="ChEBI" id="CHEBI:58296"/>
        <dbReference type="EC" id="2.5.1.3"/>
    </reaction>
</comment>
<dbReference type="NCBIfam" id="NF006830">
    <property type="entry name" value="PRK09355.1"/>
    <property type="match status" value="1"/>
</dbReference>
<dbReference type="EMBL" id="BABT02000028">
    <property type="protein sequence ID" value="GAA94159.1"/>
    <property type="molecule type" value="Genomic_DNA"/>
</dbReference>
<dbReference type="InterPro" id="IPR022998">
    <property type="entry name" value="ThiamineP_synth_TenI"/>
</dbReference>
<protein>
    <recommendedName>
        <fullName evidence="15">Thiamine phosphate synthase/TenI domain-containing protein</fullName>
    </recommendedName>
</protein>
<evidence type="ECO:0000256" key="6">
    <source>
        <dbReference type="ARBA" id="ARBA00022723"/>
    </source>
</evidence>
<dbReference type="eggNOG" id="ENOG502QS2M">
    <property type="taxonomic scope" value="Eukaryota"/>
</dbReference>
<evidence type="ECO:0000313" key="17">
    <source>
        <dbReference type="Proteomes" id="UP000009131"/>
    </source>
</evidence>
<dbReference type="UniPathway" id="UPA00060">
    <property type="reaction ID" value="UER00139"/>
</dbReference>
<keyword evidence="10" id="KW-0460">Magnesium</keyword>
<dbReference type="CDD" id="cd00564">
    <property type="entry name" value="TMP_TenI"/>
    <property type="match status" value="1"/>
</dbReference>
<comment type="catalytic activity">
    <reaction evidence="14">
        <text>2-[(2R,5Z)-2-carboxy-4-methylthiazol-5(2H)-ylidene]ethyl phosphate + 4-amino-2-methyl-5-(diphosphooxymethyl)pyrimidine + 2 H(+) = thiamine phosphate + CO2 + diphosphate</text>
        <dbReference type="Rhea" id="RHEA:47844"/>
        <dbReference type="ChEBI" id="CHEBI:15378"/>
        <dbReference type="ChEBI" id="CHEBI:16526"/>
        <dbReference type="ChEBI" id="CHEBI:33019"/>
        <dbReference type="ChEBI" id="CHEBI:37575"/>
        <dbReference type="ChEBI" id="CHEBI:57841"/>
        <dbReference type="ChEBI" id="CHEBI:62899"/>
        <dbReference type="EC" id="2.5.1.3"/>
    </reaction>
</comment>
<comment type="cofactor">
    <cofactor evidence="2">
        <name>Mg(2+)</name>
        <dbReference type="ChEBI" id="CHEBI:18420"/>
    </cofactor>
</comment>
<evidence type="ECO:0000256" key="8">
    <source>
        <dbReference type="ARBA" id="ARBA00022777"/>
    </source>
</evidence>
<feature type="domain" description="Thiamine phosphate synthase/TenI" evidence="15">
    <location>
        <begin position="8"/>
        <end position="210"/>
    </location>
</feature>
<dbReference type="Pfam" id="PF02581">
    <property type="entry name" value="TMP-TENI"/>
    <property type="match status" value="1"/>
</dbReference>
<dbReference type="GO" id="GO:0004789">
    <property type="term" value="F:thiamine-phosphate diphosphorylase activity"/>
    <property type="evidence" value="ECO:0007669"/>
    <property type="project" value="UniProtKB-EC"/>
</dbReference>
<evidence type="ECO:0000259" key="15">
    <source>
        <dbReference type="Pfam" id="PF02581"/>
    </source>
</evidence>
<comment type="caution">
    <text evidence="16">The sequence shown here is derived from an EMBL/GenBank/DDBJ whole genome shotgun (WGS) entry which is preliminary data.</text>
</comment>
<keyword evidence="9" id="KW-0067">ATP-binding</keyword>
<dbReference type="SUPFAM" id="SSF51391">
    <property type="entry name" value="Thiamin phosphate synthase"/>
    <property type="match status" value="1"/>
</dbReference>
<dbReference type="CDD" id="cd01170">
    <property type="entry name" value="THZ_kinase"/>
    <property type="match status" value="1"/>
</dbReference>
<dbReference type="GO" id="GO:0009228">
    <property type="term" value="P:thiamine biosynthetic process"/>
    <property type="evidence" value="ECO:0007669"/>
    <property type="project" value="UniProtKB-KW"/>
</dbReference>
<dbReference type="Gene3D" id="3.40.1190.20">
    <property type="match status" value="1"/>
</dbReference>
<dbReference type="OrthoDB" id="4994at2759"/>
<comment type="pathway">
    <text evidence="4">Cofactor biosynthesis; thiamine diphosphate biosynthesis; thiamine phosphate from 4-amino-2-methyl-5-diphosphomethylpyrimidine and 4-methyl-5-(2-phosphoethyl)-thiazole: step 1/1.</text>
</comment>
<evidence type="ECO:0000256" key="9">
    <source>
        <dbReference type="ARBA" id="ARBA00022840"/>
    </source>
</evidence>
<keyword evidence="7" id="KW-0547">Nucleotide-binding</keyword>
<organism evidence="16 17">
    <name type="scientific">Mixia osmundae (strain CBS 9802 / IAM 14324 / JCM 22182 / KY 12970)</name>
    <dbReference type="NCBI Taxonomy" id="764103"/>
    <lineage>
        <taxon>Eukaryota</taxon>
        <taxon>Fungi</taxon>
        <taxon>Dikarya</taxon>
        <taxon>Basidiomycota</taxon>
        <taxon>Pucciniomycotina</taxon>
        <taxon>Mixiomycetes</taxon>
        <taxon>Mixiales</taxon>
        <taxon>Mixiaceae</taxon>
        <taxon>Mixia</taxon>
    </lineage>
</organism>
<dbReference type="HAMAP" id="MF_00097">
    <property type="entry name" value="TMP_synthase"/>
    <property type="match status" value="1"/>
</dbReference>
<dbReference type="OMA" id="GQTDMPI"/>
<keyword evidence="5" id="KW-0808">Transferase</keyword>
<keyword evidence="11" id="KW-0784">Thiamine biosynthesis</keyword>
<evidence type="ECO:0000256" key="4">
    <source>
        <dbReference type="ARBA" id="ARBA00005165"/>
    </source>
</evidence>
<dbReference type="AlphaFoldDB" id="G7DU99"/>
<dbReference type="GO" id="GO:0005737">
    <property type="term" value="C:cytoplasm"/>
    <property type="evidence" value="ECO:0007669"/>
    <property type="project" value="TreeGrafter"/>
</dbReference>
<dbReference type="InterPro" id="IPR000417">
    <property type="entry name" value="Hyethyz_kinase"/>
</dbReference>
<dbReference type="RefSeq" id="XP_014569597.1">
    <property type="nucleotide sequence ID" value="XM_014714111.1"/>
</dbReference>
<dbReference type="Gene3D" id="3.20.20.70">
    <property type="entry name" value="Aldolase class I"/>
    <property type="match status" value="1"/>
</dbReference>
<dbReference type="FunCoup" id="G7DU99">
    <property type="interactions" value="249"/>
</dbReference>
<dbReference type="GO" id="GO:0009229">
    <property type="term" value="P:thiamine diphosphate biosynthetic process"/>
    <property type="evidence" value="ECO:0007669"/>
    <property type="project" value="UniProtKB-UniPathway"/>
</dbReference>
<dbReference type="GO" id="GO:0005524">
    <property type="term" value="F:ATP binding"/>
    <property type="evidence" value="ECO:0007669"/>
    <property type="project" value="UniProtKB-KW"/>
</dbReference>
<evidence type="ECO:0000256" key="1">
    <source>
        <dbReference type="ARBA" id="ARBA00001771"/>
    </source>
</evidence>
<evidence type="ECO:0000256" key="14">
    <source>
        <dbReference type="ARBA" id="ARBA00047883"/>
    </source>
</evidence>
<evidence type="ECO:0000256" key="5">
    <source>
        <dbReference type="ARBA" id="ARBA00022679"/>
    </source>
</evidence>
<evidence type="ECO:0000256" key="11">
    <source>
        <dbReference type="ARBA" id="ARBA00022977"/>
    </source>
</evidence>
<dbReference type="NCBIfam" id="TIGR00693">
    <property type="entry name" value="thiE"/>
    <property type="match status" value="1"/>
</dbReference>
<keyword evidence="6" id="KW-0479">Metal-binding</keyword>
<evidence type="ECO:0000256" key="13">
    <source>
        <dbReference type="ARBA" id="ARBA00047851"/>
    </source>
</evidence>
<dbReference type="GO" id="GO:0004417">
    <property type="term" value="F:hydroxyethylthiazole kinase activity"/>
    <property type="evidence" value="ECO:0007669"/>
    <property type="project" value="UniProtKB-EC"/>
</dbReference>
<evidence type="ECO:0000313" key="16">
    <source>
        <dbReference type="EMBL" id="GAA94159.1"/>
    </source>
</evidence>
<dbReference type="Proteomes" id="UP000009131">
    <property type="component" value="Unassembled WGS sequence"/>
</dbReference>
<dbReference type="HAMAP" id="MF_00228">
    <property type="entry name" value="Thz_kinase"/>
    <property type="match status" value="1"/>
</dbReference>
<dbReference type="InterPro" id="IPR036206">
    <property type="entry name" value="ThiamineP_synth_sf"/>
</dbReference>
<reference evidence="16 17" key="1">
    <citation type="journal article" date="2011" name="J. Gen. Appl. Microbiol.">
        <title>Draft genome sequencing of the enigmatic basidiomycete Mixia osmundae.</title>
        <authorList>
            <person name="Nishida H."/>
            <person name="Nagatsuka Y."/>
            <person name="Sugiyama J."/>
        </authorList>
    </citation>
    <scope>NUCLEOTIDE SEQUENCE [LARGE SCALE GENOMIC DNA]</scope>
    <source>
        <strain evidence="17">CBS 9802 / IAM 14324 / JCM 22182 / KY 12970</strain>
    </source>
</reference>
<comment type="catalytic activity">
    <reaction evidence="1">
        <text>5-(2-hydroxyethyl)-4-methylthiazole + ATP = 4-methyl-5-(2-phosphooxyethyl)-thiazole + ADP + H(+)</text>
        <dbReference type="Rhea" id="RHEA:24212"/>
        <dbReference type="ChEBI" id="CHEBI:15378"/>
        <dbReference type="ChEBI" id="CHEBI:17957"/>
        <dbReference type="ChEBI" id="CHEBI:30616"/>
        <dbReference type="ChEBI" id="CHEBI:58296"/>
        <dbReference type="ChEBI" id="CHEBI:456216"/>
        <dbReference type="EC" id="2.7.1.50"/>
    </reaction>
</comment>
<dbReference type="GO" id="GO:0000287">
    <property type="term" value="F:magnesium ion binding"/>
    <property type="evidence" value="ECO:0007669"/>
    <property type="project" value="InterPro"/>
</dbReference>
<evidence type="ECO:0000256" key="2">
    <source>
        <dbReference type="ARBA" id="ARBA00001946"/>
    </source>
</evidence>
<evidence type="ECO:0000256" key="10">
    <source>
        <dbReference type="ARBA" id="ARBA00022842"/>
    </source>
</evidence>
<dbReference type="Pfam" id="PF02110">
    <property type="entry name" value="HK"/>
    <property type="match status" value="1"/>
</dbReference>
<dbReference type="PANTHER" id="PTHR20857:SF23">
    <property type="entry name" value="THIAMINE BIOSYNTHETIC BIFUNCTIONAL ENZYME"/>
    <property type="match status" value="1"/>
</dbReference>
<evidence type="ECO:0000256" key="3">
    <source>
        <dbReference type="ARBA" id="ARBA00004868"/>
    </source>
</evidence>
<dbReference type="InParanoid" id="G7DU99"/>
<evidence type="ECO:0000256" key="7">
    <source>
        <dbReference type="ARBA" id="ARBA00022741"/>
    </source>
</evidence>
<dbReference type="PANTHER" id="PTHR20857">
    <property type="entry name" value="THIAMINE-PHOSPHATE PYROPHOSPHORYLASE"/>
    <property type="match status" value="1"/>
</dbReference>
<dbReference type="HOGENOM" id="CLU_019943_1_1_1"/>
<proteinExistence type="inferred from homology"/>
<reference evidence="16 17" key="2">
    <citation type="journal article" date="2012" name="Open Biol.">
        <title>Characteristics of nucleosomes and linker DNA regions on the genome of the basidiomycete Mixia osmundae revealed by mono- and dinucleosome mapping.</title>
        <authorList>
            <person name="Nishida H."/>
            <person name="Kondo S."/>
            <person name="Matsumoto T."/>
            <person name="Suzuki Y."/>
            <person name="Yoshikawa H."/>
            <person name="Taylor T.D."/>
            <person name="Sugiyama J."/>
        </authorList>
    </citation>
    <scope>NUCLEOTIDE SEQUENCE [LARGE SCALE GENOMIC DNA]</scope>
    <source>
        <strain evidence="17">CBS 9802 / IAM 14324 / JCM 22182 / KY 12970</strain>
    </source>
</reference>
<accession>G7DU99</accession>
<name>G7DU99_MIXOS</name>
<dbReference type="PRINTS" id="PR01099">
    <property type="entry name" value="HYETHTZKNASE"/>
</dbReference>